<keyword evidence="4" id="KW-0337">GPI-anchor biosynthesis</keyword>
<evidence type="ECO:0000256" key="6">
    <source>
        <dbReference type="ARBA" id="ARBA00022824"/>
    </source>
</evidence>
<keyword evidence="8 10" id="KW-0472">Membrane</keyword>
<dbReference type="PANTHER" id="PTHR28650:SF1">
    <property type="entry name" value="PHOSPHATIDYLINOSITOL-GLYCAN BIOSYNTHESIS CLASS X PROTEIN"/>
    <property type="match status" value="1"/>
</dbReference>
<keyword evidence="5 10" id="KW-0812">Transmembrane</keyword>
<evidence type="ECO:0000256" key="9">
    <source>
        <dbReference type="ARBA" id="ARBA00023180"/>
    </source>
</evidence>
<proteinExistence type="inferred from homology"/>
<dbReference type="OrthoDB" id="5546453at2759"/>
<keyword evidence="11" id="KW-1185">Reference proteome</keyword>
<dbReference type="GO" id="GO:0006506">
    <property type="term" value="P:GPI anchor biosynthetic process"/>
    <property type="evidence" value="ECO:0007669"/>
    <property type="project" value="UniProtKB-UniPathway"/>
</dbReference>
<comment type="similarity">
    <text evidence="3">Belongs to the PIGX family.</text>
</comment>
<dbReference type="RefSeq" id="XP_031391768.1">
    <property type="nucleotide sequence ID" value="XM_031535908.1"/>
</dbReference>
<dbReference type="Proteomes" id="UP000515151">
    <property type="component" value="Chromosome 4"/>
</dbReference>
<dbReference type="GO" id="GO:0005789">
    <property type="term" value="C:endoplasmic reticulum membrane"/>
    <property type="evidence" value="ECO:0007669"/>
    <property type="project" value="UniProtKB-SubCell"/>
</dbReference>
<evidence type="ECO:0000313" key="12">
    <source>
        <dbReference type="RefSeq" id="XP_031391768.1"/>
    </source>
</evidence>
<dbReference type="PANTHER" id="PTHR28650">
    <property type="entry name" value="PHOSPHATIDYLINOSITOL-GLYCAN BIOSYNTHESIS CLASS X PROTEIN"/>
    <property type="match status" value="1"/>
</dbReference>
<keyword evidence="6" id="KW-0256">Endoplasmic reticulum</keyword>
<evidence type="ECO:0000256" key="8">
    <source>
        <dbReference type="ARBA" id="ARBA00023136"/>
    </source>
</evidence>
<evidence type="ECO:0000256" key="7">
    <source>
        <dbReference type="ARBA" id="ARBA00022989"/>
    </source>
</evidence>
<dbReference type="InterPro" id="IPR013233">
    <property type="entry name" value="PIG-X/PBN1"/>
</dbReference>
<organism evidence="11 12">
    <name type="scientific">Punica granatum</name>
    <name type="common">Pomegranate</name>
    <dbReference type="NCBI Taxonomy" id="22663"/>
    <lineage>
        <taxon>Eukaryota</taxon>
        <taxon>Viridiplantae</taxon>
        <taxon>Streptophyta</taxon>
        <taxon>Embryophyta</taxon>
        <taxon>Tracheophyta</taxon>
        <taxon>Spermatophyta</taxon>
        <taxon>Magnoliopsida</taxon>
        <taxon>eudicotyledons</taxon>
        <taxon>Gunneridae</taxon>
        <taxon>Pentapetalae</taxon>
        <taxon>rosids</taxon>
        <taxon>malvids</taxon>
        <taxon>Myrtales</taxon>
        <taxon>Lythraceae</taxon>
        <taxon>Punica</taxon>
    </lineage>
</organism>
<gene>
    <name evidence="12" type="primary">LOC116203928</name>
</gene>
<dbReference type="AlphaFoldDB" id="A0A6P8DJK6"/>
<accession>A0A6P8DJK6</accession>
<dbReference type="Pfam" id="PF08320">
    <property type="entry name" value="PIG-X"/>
    <property type="match status" value="1"/>
</dbReference>
<dbReference type="UniPathway" id="UPA00196"/>
<evidence type="ECO:0000256" key="3">
    <source>
        <dbReference type="ARBA" id="ARBA00010345"/>
    </source>
</evidence>
<reference evidence="11" key="1">
    <citation type="journal article" date="2020" name="Plant Biotechnol. J.">
        <title>The pomegranate (Punica granatum L.) draft genome dissects genetic divergence between soft- and hard-seeded cultivars.</title>
        <authorList>
            <person name="Luo X."/>
            <person name="Li H."/>
            <person name="Wu Z."/>
            <person name="Yao W."/>
            <person name="Zhao P."/>
            <person name="Cao D."/>
            <person name="Yu H."/>
            <person name="Li K."/>
            <person name="Poudel K."/>
            <person name="Zhao D."/>
            <person name="Zhang F."/>
            <person name="Xia X."/>
            <person name="Chen L."/>
            <person name="Wang Q."/>
            <person name="Jing D."/>
            <person name="Cao S."/>
        </authorList>
    </citation>
    <scope>NUCLEOTIDE SEQUENCE [LARGE SCALE GENOMIC DNA]</scope>
    <source>
        <strain evidence="11">cv. Tunisia</strain>
    </source>
</reference>
<dbReference type="GeneID" id="116203928"/>
<evidence type="ECO:0000256" key="10">
    <source>
        <dbReference type="SAM" id="Phobius"/>
    </source>
</evidence>
<evidence type="ECO:0000256" key="1">
    <source>
        <dbReference type="ARBA" id="ARBA00004389"/>
    </source>
</evidence>
<reference evidence="12" key="2">
    <citation type="submission" date="2025-08" db="UniProtKB">
        <authorList>
            <consortium name="RefSeq"/>
        </authorList>
    </citation>
    <scope>IDENTIFICATION</scope>
    <source>
        <tissue evidence="12">Leaf</tissue>
    </source>
</reference>
<keyword evidence="9" id="KW-0325">Glycoprotein</keyword>
<comment type="subcellular location">
    <subcellularLocation>
        <location evidence="1">Endoplasmic reticulum membrane</location>
        <topology evidence="1">Single-pass membrane protein</topology>
    </subcellularLocation>
</comment>
<evidence type="ECO:0000256" key="4">
    <source>
        <dbReference type="ARBA" id="ARBA00022502"/>
    </source>
</evidence>
<sequence>MILIYIYCLRSHQCFRPGLPRNDRAIDVNFFISSCSAMGVPRQHTFGDYPKPAILWTVLFVILSFLSDLSYSGEVVDKHDLDFHAGNVPCPKKWITEPYFEIFDSLLDSHFQDFKERTLSRCSCKPLRDTQTTELKLSGLERRLVGEGSHRQLSSSVRISVNPPTHPCEVIIIERLPSGIFADPFELQHLVQRGAFNDVAVLGDTDLELPTVRSNRTVVEIHMDVGPNSFSRHKDGQKINLHIPLHVRYPPLHESGYTKVVFGDPDIFARCSIDGRPIDETCLSTVTRDNAESSLSSVAWEVPSGIEMHAGVVSSVTFLSATVSAMIIILASIFHSDAKSCKNLKA</sequence>
<evidence type="ECO:0000313" key="11">
    <source>
        <dbReference type="Proteomes" id="UP000515151"/>
    </source>
</evidence>
<comment type="pathway">
    <text evidence="2">Glycolipid biosynthesis; glycosylphosphatidylinositol-anchor biosynthesis.</text>
</comment>
<dbReference type="SMART" id="SM00780">
    <property type="entry name" value="PIG-X"/>
    <property type="match status" value="1"/>
</dbReference>
<protein>
    <submittedName>
        <fullName evidence="12">Phosphatidylinositol-glycan biosynthesis class X protein isoform X1</fullName>
    </submittedName>
</protein>
<evidence type="ECO:0000256" key="2">
    <source>
        <dbReference type="ARBA" id="ARBA00004687"/>
    </source>
</evidence>
<keyword evidence="7 10" id="KW-1133">Transmembrane helix</keyword>
<feature type="transmembrane region" description="Helical" evidence="10">
    <location>
        <begin position="312"/>
        <end position="334"/>
    </location>
</feature>
<dbReference type="InterPro" id="IPR040039">
    <property type="entry name" value="PIGX"/>
</dbReference>
<name>A0A6P8DJK6_PUNGR</name>
<evidence type="ECO:0000256" key="5">
    <source>
        <dbReference type="ARBA" id="ARBA00022692"/>
    </source>
</evidence>